<keyword evidence="1" id="KW-0812">Transmembrane</keyword>
<keyword evidence="3" id="KW-1185">Reference proteome</keyword>
<organism evidence="2 3">
    <name type="scientific">Paenibacillus whitsoniae</name>
    <dbReference type="NCBI Taxonomy" id="2496558"/>
    <lineage>
        <taxon>Bacteria</taxon>
        <taxon>Bacillati</taxon>
        <taxon>Bacillota</taxon>
        <taxon>Bacilli</taxon>
        <taxon>Bacillales</taxon>
        <taxon>Paenibacillaceae</taxon>
        <taxon>Paenibacillus</taxon>
    </lineage>
</organism>
<comment type="caution">
    <text evidence="2">The sequence shown here is derived from an EMBL/GenBank/DDBJ whole genome shotgun (WGS) entry which is preliminary data.</text>
</comment>
<gene>
    <name evidence="2" type="ORF">EJQ19_11950</name>
</gene>
<proteinExistence type="predicted"/>
<dbReference type="Proteomes" id="UP000276128">
    <property type="component" value="Unassembled WGS sequence"/>
</dbReference>
<dbReference type="RefSeq" id="WP_126141454.1">
    <property type="nucleotide sequence ID" value="NZ_RXHU01000032.1"/>
</dbReference>
<reference evidence="2 3" key="1">
    <citation type="submission" date="2018-12" db="EMBL/GenBank/DDBJ databases">
        <title>Bacillus ochoae sp. nov., Paenibacillus whitsoniae sp. nov., Paenibacillus spiritus sp. nov. Isolated from the Mars Exploration Rover during spacecraft assembly.</title>
        <authorList>
            <person name="Seuylemezian A."/>
            <person name="Vaishampayan P."/>
        </authorList>
    </citation>
    <scope>NUCLEOTIDE SEQUENCE [LARGE SCALE GENOMIC DNA]</scope>
    <source>
        <strain evidence="2 3">MER 54</strain>
    </source>
</reference>
<accession>A0A3S0APN9</accession>
<evidence type="ECO:0000256" key="1">
    <source>
        <dbReference type="SAM" id="Phobius"/>
    </source>
</evidence>
<feature type="transmembrane region" description="Helical" evidence="1">
    <location>
        <begin position="96"/>
        <end position="119"/>
    </location>
</feature>
<evidence type="ECO:0000313" key="2">
    <source>
        <dbReference type="EMBL" id="RTE09481.1"/>
    </source>
</evidence>
<name>A0A3S0APN9_9BACL</name>
<sequence>MLCELLEDAKNGRFKQVVHLRLNRLSQKLNELLHIVELFDKSGRESKSPSEIMRTLSYLLTLMIMGWAVVFMGTAHGEGGDGGTCMTKRRTPVMDVLLGLVFFCCCSILGVEWGSPYAVNFARLST</sequence>
<dbReference type="AlphaFoldDB" id="A0A3S0APN9"/>
<evidence type="ECO:0000313" key="3">
    <source>
        <dbReference type="Proteomes" id="UP000276128"/>
    </source>
</evidence>
<keyword evidence="1" id="KW-1133">Transmembrane helix</keyword>
<dbReference type="EMBL" id="RXHU01000032">
    <property type="protein sequence ID" value="RTE09481.1"/>
    <property type="molecule type" value="Genomic_DNA"/>
</dbReference>
<feature type="transmembrane region" description="Helical" evidence="1">
    <location>
        <begin position="56"/>
        <end position="76"/>
    </location>
</feature>
<protein>
    <submittedName>
        <fullName evidence="2">Recombinase family protein</fullName>
    </submittedName>
</protein>
<keyword evidence="1" id="KW-0472">Membrane</keyword>